<dbReference type="PANTHER" id="PTHR11477:SF0">
    <property type="entry name" value="IP08861P-RELATED"/>
    <property type="match status" value="1"/>
</dbReference>
<feature type="region of interest" description="Disordered" evidence="9">
    <location>
        <begin position="203"/>
        <end position="244"/>
    </location>
</feature>
<feature type="compositionally biased region" description="Basic residues" evidence="9">
    <location>
        <begin position="1"/>
        <end position="12"/>
    </location>
</feature>
<evidence type="ECO:0000259" key="10">
    <source>
        <dbReference type="PROSITE" id="PS50016"/>
    </source>
</evidence>
<proteinExistence type="inferred from homology"/>
<dbReference type="InterPro" id="IPR011011">
    <property type="entry name" value="Znf_FYVE_PHD"/>
</dbReference>
<name>A0ABR4NYW4_9SACH</name>
<dbReference type="Gene3D" id="1.10.472.30">
    <property type="entry name" value="Transcription elongation factor S-II, central domain"/>
    <property type="match status" value="1"/>
</dbReference>
<evidence type="ECO:0000259" key="11">
    <source>
        <dbReference type="PROSITE" id="PS51321"/>
    </source>
</evidence>
<dbReference type="InterPro" id="IPR003618">
    <property type="entry name" value="TFIIS_cen_dom"/>
</dbReference>
<dbReference type="InterPro" id="IPR019786">
    <property type="entry name" value="Zinc_finger_PHD-type_CS"/>
</dbReference>
<sequence>MSMQRKSSRATKGRNNYLEELRKQEEEEYQRSLEKAEEKEKGKRHKKEVVKEVVHCSVCKTTDSNYDEETDPYGEMIQCDECDTWQHINCMLQHYEIQVPKKLAKSQNIDELTKLLLDGNGKYICDRCKYKAQVREERKAFREQIKREQELRLKEEEEAEAEAEEQTNEPLDDDNDEEFVIPEDTGNVLDDDFIVDDDKSVKPKGIKKRKSSTPTATTTTAKKPKKKDLKKQEVTPPPKPVDPYLKIRNNARNMVCNLFKNYIIPDTIKQNVYTLPENTTFDDIAESFSTKLEDCLFEHCKRNSNYKTLVPIYSEKVRVLFSNLKDSKNLELKKGVINSTLPLEDLVAMSATELANPDLQSFKQKIDSQKIDSLIIPNQINPNEDESNSIDEHHTQYDFSNKTFQKTNDEDPNGSSSKENSLELKEETNSESSISAATNDIDSNGDILNVKFKFDYSEVDMKVVGSLQFLGSTFLDETKCKKTSLNAVGDGNFVYEGRLHSKIATDYINEIKTTRAILLYKILPPSSQSDKYNQLVEFMNDLDRVLGLQTKRIYEKNVYLTTSTEKIPPCIDILNKDDDVPELNIDFSRFKDDEKYLYLLIVVKQELL</sequence>
<evidence type="ECO:0000256" key="8">
    <source>
        <dbReference type="PROSITE-ProRule" id="PRU00146"/>
    </source>
</evidence>
<dbReference type="Pfam" id="PF07500">
    <property type="entry name" value="TFIIS_M"/>
    <property type="match status" value="1"/>
</dbReference>
<evidence type="ECO:0000256" key="1">
    <source>
        <dbReference type="ARBA" id="ARBA00002311"/>
    </source>
</evidence>
<feature type="compositionally biased region" description="Basic and acidic residues" evidence="9">
    <location>
        <begin position="17"/>
        <end position="41"/>
    </location>
</feature>
<comment type="function">
    <text evidence="1">Negative regulator of transcription elongation.</text>
</comment>
<evidence type="ECO:0000256" key="9">
    <source>
        <dbReference type="SAM" id="MobiDB-lite"/>
    </source>
</evidence>
<protein>
    <recommendedName>
        <fullName evidence="3">Transcription factor BYE1</fullName>
    </recommendedName>
</protein>
<dbReference type="InterPro" id="IPR013083">
    <property type="entry name" value="Znf_RING/FYVE/PHD"/>
</dbReference>
<dbReference type="PROSITE" id="PS51321">
    <property type="entry name" value="TFIIS_CENTRAL"/>
    <property type="match status" value="1"/>
</dbReference>
<reference evidence="12 13" key="1">
    <citation type="submission" date="2024-05" db="EMBL/GenBank/DDBJ databases">
        <title>Long read based assembly of the Candida bracarensis genome reveals expanded adhesin content.</title>
        <authorList>
            <person name="Marcet-Houben M."/>
            <person name="Ksiezopolska E."/>
            <person name="Gabaldon T."/>
        </authorList>
    </citation>
    <scope>NUCLEOTIDE SEQUENCE [LARGE SCALE GENOMIC DNA]</scope>
    <source>
        <strain evidence="12 13">CBM6</strain>
    </source>
</reference>
<evidence type="ECO:0000256" key="7">
    <source>
        <dbReference type="ARBA" id="ARBA00023242"/>
    </source>
</evidence>
<dbReference type="PANTHER" id="PTHR11477">
    <property type="entry name" value="TRANSCRIPTION FACTOR S-II ZINC FINGER DOMAIN-CONTAINING PROTEIN"/>
    <property type="match status" value="1"/>
</dbReference>
<gene>
    <name evidence="12" type="ORF">RNJ44_03118</name>
</gene>
<evidence type="ECO:0000256" key="5">
    <source>
        <dbReference type="ARBA" id="ARBA00022771"/>
    </source>
</evidence>
<dbReference type="Pfam" id="PF00628">
    <property type="entry name" value="PHD"/>
    <property type="match status" value="1"/>
</dbReference>
<dbReference type="EMBL" id="JBEVYD010000003">
    <property type="protein sequence ID" value="KAL3234356.1"/>
    <property type="molecule type" value="Genomic_DNA"/>
</dbReference>
<keyword evidence="13" id="KW-1185">Reference proteome</keyword>
<keyword evidence="6" id="KW-0862">Zinc</keyword>
<evidence type="ECO:0000256" key="4">
    <source>
        <dbReference type="ARBA" id="ARBA00022723"/>
    </source>
</evidence>
<comment type="caution">
    <text evidence="12">The sequence shown here is derived from an EMBL/GenBank/DDBJ whole genome shotgun (WGS) entry which is preliminary data.</text>
</comment>
<feature type="region of interest" description="Disordered" evidence="9">
    <location>
        <begin position="1"/>
        <end position="44"/>
    </location>
</feature>
<keyword evidence="7" id="KW-0539">Nucleus</keyword>
<feature type="region of interest" description="Disordered" evidence="9">
    <location>
        <begin position="152"/>
        <end position="179"/>
    </location>
</feature>
<keyword evidence="5 8" id="KW-0863">Zinc-finger</keyword>
<dbReference type="SMART" id="SM00249">
    <property type="entry name" value="PHD"/>
    <property type="match status" value="1"/>
</dbReference>
<keyword evidence="4" id="KW-0479">Metal-binding</keyword>
<evidence type="ECO:0000313" key="12">
    <source>
        <dbReference type="EMBL" id="KAL3234356.1"/>
    </source>
</evidence>
<feature type="domain" description="PHD-type" evidence="10">
    <location>
        <begin position="53"/>
        <end position="131"/>
    </location>
</feature>
<accession>A0ABR4NYW4</accession>
<dbReference type="SUPFAM" id="SSF57903">
    <property type="entry name" value="FYVE/PHD zinc finger"/>
    <property type="match status" value="1"/>
</dbReference>
<feature type="domain" description="TFIIS central" evidence="11">
    <location>
        <begin position="247"/>
        <end position="382"/>
    </location>
</feature>
<dbReference type="PROSITE" id="PS01359">
    <property type="entry name" value="ZF_PHD_1"/>
    <property type="match status" value="1"/>
</dbReference>
<evidence type="ECO:0000313" key="13">
    <source>
        <dbReference type="Proteomes" id="UP001623330"/>
    </source>
</evidence>
<dbReference type="PROSITE" id="PS50016">
    <property type="entry name" value="ZF_PHD_2"/>
    <property type="match status" value="1"/>
</dbReference>
<evidence type="ECO:0000256" key="3">
    <source>
        <dbReference type="ARBA" id="ARBA00021616"/>
    </source>
</evidence>
<dbReference type="InterPro" id="IPR036575">
    <property type="entry name" value="TFIIS_cen_dom_sf"/>
</dbReference>
<dbReference type="InterPro" id="IPR019787">
    <property type="entry name" value="Znf_PHD-finger"/>
</dbReference>
<dbReference type="InterPro" id="IPR001965">
    <property type="entry name" value="Znf_PHD"/>
</dbReference>
<feature type="compositionally biased region" description="Acidic residues" evidence="9">
    <location>
        <begin position="156"/>
        <end position="179"/>
    </location>
</feature>
<feature type="compositionally biased region" description="Low complexity" evidence="9">
    <location>
        <begin position="212"/>
        <end position="221"/>
    </location>
</feature>
<dbReference type="CDD" id="cd15489">
    <property type="entry name" value="PHD_SF"/>
    <property type="match status" value="1"/>
</dbReference>
<evidence type="ECO:0000256" key="6">
    <source>
        <dbReference type="ARBA" id="ARBA00022833"/>
    </source>
</evidence>
<dbReference type="SMART" id="SM00510">
    <property type="entry name" value="TFS2M"/>
    <property type="match status" value="1"/>
</dbReference>
<feature type="region of interest" description="Disordered" evidence="9">
    <location>
        <begin position="403"/>
        <end position="438"/>
    </location>
</feature>
<dbReference type="Gene3D" id="3.30.40.10">
    <property type="entry name" value="Zinc/RING finger domain, C3HC4 (zinc finger)"/>
    <property type="match status" value="1"/>
</dbReference>
<comment type="similarity">
    <text evidence="2">Belongs to the BYE1 family.</text>
</comment>
<dbReference type="SUPFAM" id="SSF46942">
    <property type="entry name" value="Elongation factor TFIIS domain 2"/>
    <property type="match status" value="1"/>
</dbReference>
<organism evidence="12 13">
    <name type="scientific">Nakaseomyces bracarensis</name>
    <dbReference type="NCBI Taxonomy" id="273131"/>
    <lineage>
        <taxon>Eukaryota</taxon>
        <taxon>Fungi</taxon>
        <taxon>Dikarya</taxon>
        <taxon>Ascomycota</taxon>
        <taxon>Saccharomycotina</taxon>
        <taxon>Saccharomycetes</taxon>
        <taxon>Saccharomycetales</taxon>
        <taxon>Saccharomycetaceae</taxon>
        <taxon>Nakaseomyces</taxon>
    </lineage>
</organism>
<dbReference type="Proteomes" id="UP001623330">
    <property type="component" value="Unassembled WGS sequence"/>
</dbReference>
<evidence type="ECO:0000256" key="2">
    <source>
        <dbReference type="ARBA" id="ARBA00011050"/>
    </source>
</evidence>